<sequence length="116" mass="12807">MNQSNSFSKILPLFLQQAVLEIGFTEFTPIQEEVIPLILQRKDIAAQAETGSGKTAAYGLSLLQQVKIPLTQVQFLVIVPTRELVMQVQKELKSLGKYTSGLKTVTVYGDIPSGKR</sequence>
<evidence type="ECO:0000256" key="4">
    <source>
        <dbReference type="ARBA" id="ARBA00022840"/>
    </source>
</evidence>
<keyword evidence="3 6" id="KW-0347">Helicase</keyword>
<gene>
    <name evidence="6" type="ORF">GXP67_26035</name>
</gene>
<dbReference type="InterPro" id="IPR014001">
    <property type="entry name" value="Helicase_ATP-bd"/>
</dbReference>
<dbReference type="Gene3D" id="3.40.50.300">
    <property type="entry name" value="P-loop containing nucleotide triphosphate hydrolases"/>
    <property type="match status" value="1"/>
</dbReference>
<dbReference type="GO" id="GO:0003676">
    <property type="term" value="F:nucleic acid binding"/>
    <property type="evidence" value="ECO:0007669"/>
    <property type="project" value="InterPro"/>
</dbReference>
<dbReference type="InterPro" id="IPR027417">
    <property type="entry name" value="P-loop_NTPase"/>
</dbReference>
<evidence type="ECO:0000313" key="6">
    <source>
        <dbReference type="EMBL" id="QHT69859.1"/>
    </source>
</evidence>
<dbReference type="AlphaFoldDB" id="A0A6C0GP88"/>
<organism evidence="6 7">
    <name type="scientific">Rhodocytophaga rosea</name>
    <dbReference type="NCBI Taxonomy" id="2704465"/>
    <lineage>
        <taxon>Bacteria</taxon>
        <taxon>Pseudomonadati</taxon>
        <taxon>Bacteroidota</taxon>
        <taxon>Cytophagia</taxon>
        <taxon>Cytophagales</taxon>
        <taxon>Rhodocytophagaceae</taxon>
        <taxon>Rhodocytophaga</taxon>
    </lineage>
</organism>
<evidence type="ECO:0000256" key="2">
    <source>
        <dbReference type="ARBA" id="ARBA00022801"/>
    </source>
</evidence>
<dbReference type="KEGG" id="rhoz:GXP67_26035"/>
<evidence type="ECO:0000256" key="3">
    <source>
        <dbReference type="ARBA" id="ARBA00022806"/>
    </source>
</evidence>
<protein>
    <submittedName>
        <fullName evidence="6">DEAD/DEAH box helicase</fullName>
    </submittedName>
</protein>
<keyword evidence="2" id="KW-0378">Hydrolase</keyword>
<name>A0A6C0GP88_9BACT</name>
<dbReference type="GO" id="GO:0005829">
    <property type="term" value="C:cytosol"/>
    <property type="evidence" value="ECO:0007669"/>
    <property type="project" value="TreeGrafter"/>
</dbReference>
<dbReference type="PROSITE" id="PS51192">
    <property type="entry name" value="HELICASE_ATP_BIND_1"/>
    <property type="match status" value="1"/>
</dbReference>
<evidence type="ECO:0000313" key="7">
    <source>
        <dbReference type="Proteomes" id="UP000480178"/>
    </source>
</evidence>
<keyword evidence="7" id="KW-1185">Reference proteome</keyword>
<dbReference type="GO" id="GO:0003724">
    <property type="term" value="F:RNA helicase activity"/>
    <property type="evidence" value="ECO:0007669"/>
    <property type="project" value="TreeGrafter"/>
</dbReference>
<accession>A0A6C0GP88</accession>
<dbReference type="InterPro" id="IPR050079">
    <property type="entry name" value="DEAD_box_RNA_helicase"/>
</dbReference>
<dbReference type="PANTHER" id="PTHR47959:SF1">
    <property type="entry name" value="ATP-DEPENDENT RNA HELICASE DBPA"/>
    <property type="match status" value="1"/>
</dbReference>
<dbReference type="GO" id="GO:0016787">
    <property type="term" value="F:hydrolase activity"/>
    <property type="evidence" value="ECO:0007669"/>
    <property type="project" value="UniProtKB-KW"/>
</dbReference>
<dbReference type="PANTHER" id="PTHR47959">
    <property type="entry name" value="ATP-DEPENDENT RNA HELICASE RHLE-RELATED"/>
    <property type="match status" value="1"/>
</dbReference>
<proteinExistence type="predicted"/>
<dbReference type="InterPro" id="IPR011545">
    <property type="entry name" value="DEAD/DEAH_box_helicase_dom"/>
</dbReference>
<dbReference type="Pfam" id="PF00270">
    <property type="entry name" value="DEAD"/>
    <property type="match status" value="1"/>
</dbReference>
<evidence type="ECO:0000256" key="1">
    <source>
        <dbReference type="ARBA" id="ARBA00022741"/>
    </source>
</evidence>
<reference evidence="6 7" key="1">
    <citation type="submission" date="2020-01" db="EMBL/GenBank/DDBJ databases">
        <authorList>
            <person name="Kim M.K."/>
        </authorList>
    </citation>
    <scope>NUCLEOTIDE SEQUENCE [LARGE SCALE GENOMIC DNA]</scope>
    <source>
        <strain evidence="6 7">172606-1</strain>
    </source>
</reference>
<keyword evidence="1" id="KW-0547">Nucleotide-binding</keyword>
<keyword evidence="4" id="KW-0067">ATP-binding</keyword>
<dbReference type="Proteomes" id="UP000480178">
    <property type="component" value="Chromosome"/>
</dbReference>
<evidence type="ECO:0000259" key="5">
    <source>
        <dbReference type="PROSITE" id="PS51192"/>
    </source>
</evidence>
<feature type="domain" description="Helicase ATP-binding" evidence="5">
    <location>
        <begin position="35"/>
        <end position="116"/>
    </location>
</feature>
<dbReference type="SUPFAM" id="SSF52540">
    <property type="entry name" value="P-loop containing nucleoside triphosphate hydrolases"/>
    <property type="match status" value="1"/>
</dbReference>
<dbReference type="EMBL" id="CP048222">
    <property type="protein sequence ID" value="QHT69859.1"/>
    <property type="molecule type" value="Genomic_DNA"/>
</dbReference>
<dbReference type="GO" id="GO:0005524">
    <property type="term" value="F:ATP binding"/>
    <property type="evidence" value="ECO:0007669"/>
    <property type="project" value="UniProtKB-KW"/>
</dbReference>